<feature type="transmembrane region" description="Helical" evidence="1">
    <location>
        <begin position="188"/>
        <end position="206"/>
    </location>
</feature>
<evidence type="ECO:0000313" key="4">
    <source>
        <dbReference type="Proteomes" id="UP000194127"/>
    </source>
</evidence>
<dbReference type="EMBL" id="KZ110604">
    <property type="protein sequence ID" value="OSX58644.1"/>
    <property type="molecule type" value="Genomic_DNA"/>
</dbReference>
<dbReference type="RefSeq" id="XP_024335438.1">
    <property type="nucleotide sequence ID" value="XM_024486747.1"/>
</dbReference>
<keyword evidence="1" id="KW-0472">Membrane</keyword>
<keyword evidence="1" id="KW-1133">Transmembrane helix</keyword>
<dbReference type="AlphaFoldDB" id="A0A1X6MQF2"/>
<keyword evidence="4" id="KW-1185">Reference proteome</keyword>
<dbReference type="GeneID" id="36331696"/>
<reference evidence="3 4" key="1">
    <citation type="submission" date="2017-04" db="EMBL/GenBank/DDBJ databases">
        <title>Genome Sequence of the Model Brown-Rot Fungus Postia placenta SB12.</title>
        <authorList>
            <consortium name="DOE Joint Genome Institute"/>
            <person name="Gaskell J."/>
            <person name="Kersten P."/>
            <person name="Larrondo L.F."/>
            <person name="Canessa P."/>
            <person name="Martinez D."/>
            <person name="Hibbett D."/>
            <person name="Schmoll M."/>
            <person name="Kubicek C.P."/>
            <person name="Martinez A.T."/>
            <person name="Yadav J."/>
            <person name="Master E."/>
            <person name="Magnuson J.K."/>
            <person name="James T."/>
            <person name="Yaver D."/>
            <person name="Berka R."/>
            <person name="Labutti K."/>
            <person name="Lipzen A."/>
            <person name="Aerts A."/>
            <person name="Barry K."/>
            <person name="Henrissat B."/>
            <person name="Blanchette R."/>
            <person name="Grigoriev I."/>
            <person name="Cullen D."/>
        </authorList>
    </citation>
    <scope>NUCLEOTIDE SEQUENCE [LARGE SCALE GENOMIC DNA]</scope>
    <source>
        <strain evidence="3 4">MAD-698-R-SB12</strain>
    </source>
</reference>
<protein>
    <recommendedName>
        <fullName evidence="2">DUF6533 domain-containing protein</fullName>
    </recommendedName>
</protein>
<feature type="transmembrane region" description="Helical" evidence="1">
    <location>
        <begin position="57"/>
        <end position="75"/>
    </location>
</feature>
<name>A0A1X6MQF2_9APHY</name>
<feature type="transmembrane region" description="Helical" evidence="1">
    <location>
        <begin position="17"/>
        <end position="36"/>
    </location>
</feature>
<proteinExistence type="predicted"/>
<evidence type="ECO:0000313" key="3">
    <source>
        <dbReference type="EMBL" id="OSX58644.1"/>
    </source>
</evidence>
<feature type="transmembrane region" description="Helical" evidence="1">
    <location>
        <begin position="145"/>
        <end position="167"/>
    </location>
</feature>
<evidence type="ECO:0000259" key="2">
    <source>
        <dbReference type="Pfam" id="PF20151"/>
    </source>
</evidence>
<dbReference type="OrthoDB" id="3261349at2759"/>
<feature type="domain" description="DUF6533" evidence="2">
    <location>
        <begin position="17"/>
        <end position="67"/>
    </location>
</feature>
<keyword evidence="1" id="KW-0812">Transmembrane</keyword>
<dbReference type="InterPro" id="IPR045340">
    <property type="entry name" value="DUF6533"/>
</dbReference>
<organism evidence="3 4">
    <name type="scientific">Postia placenta MAD-698-R-SB12</name>
    <dbReference type="NCBI Taxonomy" id="670580"/>
    <lineage>
        <taxon>Eukaryota</taxon>
        <taxon>Fungi</taxon>
        <taxon>Dikarya</taxon>
        <taxon>Basidiomycota</taxon>
        <taxon>Agaricomycotina</taxon>
        <taxon>Agaricomycetes</taxon>
        <taxon>Polyporales</taxon>
        <taxon>Adustoporiaceae</taxon>
        <taxon>Rhodonia</taxon>
    </lineage>
</organism>
<dbReference type="Proteomes" id="UP000194127">
    <property type="component" value="Unassembled WGS sequence"/>
</dbReference>
<dbReference type="Pfam" id="PF20151">
    <property type="entry name" value="DUF6533"/>
    <property type="match status" value="1"/>
</dbReference>
<evidence type="ECO:0000256" key="1">
    <source>
        <dbReference type="SAM" id="Phobius"/>
    </source>
</evidence>
<accession>A0A1X6MQF2</accession>
<sequence length="297" mass="32951">MSTCDLCSFSGPEANRYLALASFMFLVAILYYDYFLTLSMEIDNFWKAQHKVSWTSTLFVLNRYFAVAGQIPIALEYFADMSPQLFHQAFSVATQVTVSGMYCFAEMSGQWAVIASRTSGGPRTDYVPTSTCNALLTIRQADYLIAPWSAMLIFDTMIFLLTLCKTIRLLHLAPRTGTLLQIFLRDGIIYFGALVIVNVANIVIFLDYTRGMVSTLTNVMSSVLISRLMLNLRDPGLNELPQHATHSQADPLETSKPHSPLIFARQTRAEGGQVQSTMSSGGRSLTVGRSTVICTKS</sequence>
<gene>
    <name evidence="3" type="ORF">POSPLADRAFT_1153471</name>
</gene>